<reference evidence="2" key="1">
    <citation type="submission" date="2017-10" db="EMBL/GenBank/DDBJ databases">
        <title>Sequence, genome organization and annotation of the thermophilic 47,7-kb bacterophage TO-84 that infects Geobacillus stearothermophilus.</title>
        <authorList>
            <person name="Skowron P.M."/>
            <person name="Kropinski A."/>
            <person name="Los M."/>
        </authorList>
    </citation>
    <scope>NUCLEOTIDE SEQUENCE [LARGE SCALE GENOMIC DNA]</scope>
</reference>
<sequence length="67" mass="7553">MWIDGNEWRTNAARRSRKRSKRKGGCRMGGKPSKGTPKDMRLKRNRKAAGLPVGPGSRSKKTTSKRK</sequence>
<dbReference type="Proteomes" id="UP000225660">
    <property type="component" value="Segment"/>
</dbReference>
<protein>
    <submittedName>
        <fullName evidence="2">Uncharacterized protein</fullName>
    </submittedName>
</protein>
<accession>A0A2D1Q706</accession>
<dbReference type="GeneID" id="40075883"/>
<dbReference type="RefSeq" id="YP_009600121.1">
    <property type="nucleotide sequence ID" value="NC_041918.2"/>
</dbReference>
<name>A0A2D1Q706_9CAUD</name>
<feature type="compositionally biased region" description="Basic residues" evidence="1">
    <location>
        <begin position="58"/>
        <end position="67"/>
    </location>
</feature>
<proteinExistence type="predicted"/>
<evidence type="ECO:0000256" key="1">
    <source>
        <dbReference type="SAM" id="MobiDB-lite"/>
    </source>
</evidence>
<evidence type="ECO:0000313" key="2">
    <source>
        <dbReference type="EMBL" id="ATP06116.1"/>
    </source>
</evidence>
<keyword evidence="3" id="KW-1185">Reference proteome</keyword>
<dbReference type="KEGG" id="vg:40075883"/>
<evidence type="ECO:0000313" key="3">
    <source>
        <dbReference type="Proteomes" id="UP000225660"/>
    </source>
</evidence>
<organism evidence="2 3">
    <name type="scientific">Geobacillus phage TP-84</name>
    <dbReference type="NCBI Taxonomy" id="1965361"/>
    <lineage>
        <taxon>Viruses</taxon>
        <taxon>Duplodnaviria</taxon>
        <taxon>Heunggongvirae</taxon>
        <taxon>Uroviricota</taxon>
        <taxon>Caudoviricetes</taxon>
        <taxon>Saundersvirus</taxon>
        <taxon>Saundersvirus Tp84</taxon>
    </lineage>
</organism>
<feature type="compositionally biased region" description="Basic residues" evidence="1">
    <location>
        <begin position="12"/>
        <end position="25"/>
    </location>
</feature>
<dbReference type="EMBL" id="KY565347">
    <property type="protein sequence ID" value="ATP06116.1"/>
    <property type="molecule type" value="Genomic_DNA"/>
</dbReference>
<feature type="region of interest" description="Disordered" evidence="1">
    <location>
        <begin position="1"/>
        <end position="67"/>
    </location>
</feature>